<dbReference type="PROSITE" id="PS50404">
    <property type="entry name" value="GST_NTER"/>
    <property type="match status" value="1"/>
</dbReference>
<proteinExistence type="inferred from homology"/>
<dbReference type="InterPro" id="IPR010987">
    <property type="entry name" value="Glutathione-S-Trfase_C-like"/>
</dbReference>
<feature type="domain" description="GST C-terminal" evidence="3">
    <location>
        <begin position="89"/>
        <end position="218"/>
    </location>
</feature>
<evidence type="ECO:0000313" key="5">
    <source>
        <dbReference type="Proteomes" id="UP000799538"/>
    </source>
</evidence>
<dbReference type="Proteomes" id="UP000799538">
    <property type="component" value="Unassembled WGS sequence"/>
</dbReference>
<organism evidence="4 5">
    <name type="scientific">Elsinoe ampelina</name>
    <dbReference type="NCBI Taxonomy" id="302913"/>
    <lineage>
        <taxon>Eukaryota</taxon>
        <taxon>Fungi</taxon>
        <taxon>Dikarya</taxon>
        <taxon>Ascomycota</taxon>
        <taxon>Pezizomycotina</taxon>
        <taxon>Dothideomycetes</taxon>
        <taxon>Dothideomycetidae</taxon>
        <taxon>Myriangiales</taxon>
        <taxon>Elsinoaceae</taxon>
        <taxon>Elsinoe</taxon>
    </lineage>
</organism>
<dbReference type="CDD" id="cd03057">
    <property type="entry name" value="GST_N_Beta"/>
    <property type="match status" value="1"/>
</dbReference>
<dbReference type="InterPro" id="IPR036249">
    <property type="entry name" value="Thioredoxin-like_sf"/>
</dbReference>
<dbReference type="InterPro" id="IPR004046">
    <property type="entry name" value="GST_C"/>
</dbReference>
<dbReference type="Gene3D" id="1.20.1050.10">
    <property type="match status" value="1"/>
</dbReference>
<dbReference type="SUPFAM" id="SSF47616">
    <property type="entry name" value="GST C-terminal domain-like"/>
    <property type="match status" value="1"/>
</dbReference>
<comment type="similarity">
    <text evidence="1">Belongs to the GST superfamily.</text>
</comment>
<dbReference type="Pfam" id="PF13409">
    <property type="entry name" value="GST_N_2"/>
    <property type="match status" value="1"/>
</dbReference>
<dbReference type="Pfam" id="PF00043">
    <property type="entry name" value="GST_C"/>
    <property type="match status" value="1"/>
</dbReference>
<feature type="domain" description="GST N-terminal" evidence="2">
    <location>
        <begin position="1"/>
        <end position="84"/>
    </location>
</feature>
<sequence>MAPLTLYVSPGTCSLFVHILFRESKLPFELEIVDITKTYGFPDSLKHLNPKKRFPLLVLEDGKTVLTETVGIASYIDRRAPEAQIFGKSALDVGRCFEWFNWLSGTVHERGFGALFMPFGYTDDEAAQNGIRIKSRKWIRECFGMIEERLKDGKGFSVGEGFTAADVFLFVEYRWGYLIGIDMKKEYPAYTRLVDQVIERESVKEAVKVEGIEMIVDNRSTEWIRSLGVET</sequence>
<dbReference type="SUPFAM" id="SSF52833">
    <property type="entry name" value="Thioredoxin-like"/>
    <property type="match status" value="1"/>
</dbReference>
<keyword evidence="5" id="KW-1185">Reference proteome</keyword>
<dbReference type="SFLD" id="SFLDG00358">
    <property type="entry name" value="Main_(cytGST)"/>
    <property type="match status" value="1"/>
</dbReference>
<dbReference type="SFLD" id="SFLDS00019">
    <property type="entry name" value="Glutathione_Transferase_(cytos"/>
    <property type="match status" value="1"/>
</dbReference>
<dbReference type="AlphaFoldDB" id="A0A6A6GJ98"/>
<dbReference type="InterPro" id="IPR004045">
    <property type="entry name" value="Glutathione_S-Trfase_N"/>
</dbReference>
<evidence type="ECO:0000259" key="3">
    <source>
        <dbReference type="PROSITE" id="PS50405"/>
    </source>
</evidence>
<dbReference type="OrthoDB" id="2309723at2759"/>
<accession>A0A6A6GJ98</accession>
<dbReference type="CDD" id="cd03188">
    <property type="entry name" value="GST_C_Beta"/>
    <property type="match status" value="1"/>
</dbReference>
<name>A0A6A6GJ98_9PEZI</name>
<dbReference type="PANTHER" id="PTHR44051">
    <property type="entry name" value="GLUTATHIONE S-TRANSFERASE-RELATED"/>
    <property type="match status" value="1"/>
</dbReference>
<dbReference type="GO" id="GO:0016740">
    <property type="term" value="F:transferase activity"/>
    <property type="evidence" value="ECO:0007669"/>
    <property type="project" value="UniProtKB-KW"/>
</dbReference>
<dbReference type="InterPro" id="IPR036282">
    <property type="entry name" value="Glutathione-S-Trfase_C_sf"/>
</dbReference>
<evidence type="ECO:0000256" key="1">
    <source>
        <dbReference type="ARBA" id="ARBA00007409"/>
    </source>
</evidence>
<dbReference type="PANTHER" id="PTHR44051:SF8">
    <property type="entry name" value="GLUTATHIONE S-TRANSFERASE GSTA"/>
    <property type="match status" value="1"/>
</dbReference>
<dbReference type="PROSITE" id="PS50405">
    <property type="entry name" value="GST_CTER"/>
    <property type="match status" value="1"/>
</dbReference>
<dbReference type="Gene3D" id="3.40.30.10">
    <property type="entry name" value="Glutaredoxin"/>
    <property type="match status" value="1"/>
</dbReference>
<evidence type="ECO:0000259" key="2">
    <source>
        <dbReference type="PROSITE" id="PS50404"/>
    </source>
</evidence>
<dbReference type="InterPro" id="IPR040079">
    <property type="entry name" value="Glutathione_S-Trfase"/>
</dbReference>
<keyword evidence="4" id="KW-0808">Transferase</keyword>
<dbReference type="EMBL" id="ML992503">
    <property type="protein sequence ID" value="KAF2225751.1"/>
    <property type="molecule type" value="Genomic_DNA"/>
</dbReference>
<protein>
    <submittedName>
        <fullName evidence="4">Glutathione S-transferase</fullName>
    </submittedName>
</protein>
<evidence type="ECO:0000313" key="4">
    <source>
        <dbReference type="EMBL" id="KAF2225751.1"/>
    </source>
</evidence>
<gene>
    <name evidence="4" type="ORF">BDZ85DRAFT_70765</name>
</gene>
<reference evidence="5" key="1">
    <citation type="journal article" date="2020" name="Stud. Mycol.">
        <title>101 Dothideomycetes genomes: A test case for predicting lifestyles and emergence of pathogens.</title>
        <authorList>
            <person name="Haridas S."/>
            <person name="Albert R."/>
            <person name="Binder M."/>
            <person name="Bloem J."/>
            <person name="LaButti K."/>
            <person name="Salamov A."/>
            <person name="Andreopoulos B."/>
            <person name="Baker S."/>
            <person name="Barry K."/>
            <person name="Bills G."/>
            <person name="Bluhm B."/>
            <person name="Cannon C."/>
            <person name="Castanera R."/>
            <person name="Culley D."/>
            <person name="Daum C."/>
            <person name="Ezra D."/>
            <person name="Gonzalez J."/>
            <person name="Henrissat B."/>
            <person name="Kuo A."/>
            <person name="Liang C."/>
            <person name="Lipzen A."/>
            <person name="Lutzoni F."/>
            <person name="Magnuson J."/>
            <person name="Mondo S."/>
            <person name="Nolan M."/>
            <person name="Ohm R."/>
            <person name="Pangilinan J."/>
            <person name="Park H.-J."/>
            <person name="Ramirez L."/>
            <person name="Alfaro M."/>
            <person name="Sun H."/>
            <person name="Tritt A."/>
            <person name="Yoshinaga Y."/>
            <person name="Zwiers L.-H."/>
            <person name="Turgeon B."/>
            <person name="Goodwin S."/>
            <person name="Spatafora J."/>
            <person name="Crous P."/>
            <person name="Grigoriev I."/>
        </authorList>
    </citation>
    <scope>NUCLEOTIDE SEQUENCE [LARGE SCALE GENOMIC DNA]</scope>
    <source>
        <strain evidence="5">CECT 20119</strain>
    </source>
</reference>